<feature type="transmembrane region" description="Helical" evidence="14">
    <location>
        <begin position="446"/>
        <end position="465"/>
    </location>
</feature>
<dbReference type="GO" id="GO:0016301">
    <property type="term" value="F:kinase activity"/>
    <property type="evidence" value="ECO:0007669"/>
    <property type="project" value="UniProtKB-KW"/>
</dbReference>
<feature type="transmembrane region" description="Helical" evidence="14">
    <location>
        <begin position="308"/>
        <end position="331"/>
    </location>
</feature>
<evidence type="ECO:0000256" key="2">
    <source>
        <dbReference type="ARBA" id="ARBA00004651"/>
    </source>
</evidence>
<feature type="transmembrane region" description="Helical" evidence="14">
    <location>
        <begin position="417"/>
        <end position="440"/>
    </location>
</feature>
<dbReference type="SMART" id="SM00388">
    <property type="entry name" value="HisKA"/>
    <property type="match status" value="1"/>
</dbReference>
<evidence type="ECO:0000256" key="14">
    <source>
        <dbReference type="SAM" id="Phobius"/>
    </source>
</evidence>
<dbReference type="RefSeq" id="WP_305989912.1">
    <property type="nucleotide sequence ID" value="NZ_JAVAMP010000001.1"/>
</dbReference>
<evidence type="ECO:0000256" key="4">
    <source>
        <dbReference type="ARBA" id="ARBA00022475"/>
    </source>
</evidence>
<evidence type="ECO:0000256" key="13">
    <source>
        <dbReference type="ARBA" id="ARBA00023136"/>
    </source>
</evidence>
<dbReference type="Gene3D" id="3.30.565.10">
    <property type="entry name" value="Histidine kinase-like ATPase, C-terminal domain"/>
    <property type="match status" value="1"/>
</dbReference>
<dbReference type="InterPro" id="IPR003594">
    <property type="entry name" value="HATPase_dom"/>
</dbReference>
<evidence type="ECO:0000256" key="5">
    <source>
        <dbReference type="ARBA" id="ARBA00022553"/>
    </source>
</evidence>
<keyword evidence="8" id="KW-0547">Nucleotide-binding</keyword>
<accession>A0ABT9ITC8</accession>
<sequence>MLRKNFFKTISWCLLVSIILVTMVSTIEKADKYLSYDDYFETDVFKSDYYDFLNILGPIELNTIDEVDKENLKRLISISPTQISDFRNSKGSLSEQLNHIQAKYDQRITEAKASNNEIVTKALTQERDQKVEEIQKIFLDDDYVKEKIKAKMEDSIDLYVKDLKSRYNNLHSEYSYFAYELTNVETGETFSNGKFLEKAAFVKEYNSENGYLSADKVLKYINGHEVNGYEVVDQLVGTSILQHEGKITIPISNALSMDNFQYFKKEKLILLVFIATGIVSLFMILFLFRFQKSWFLINKSIRILLEKWPLEIPVLLLLTNALFIYLVSFILMQDYFRHFRYGYFRDILSTLCYQLVLVGSIWIGVYLIVWIIEEMKDKPAFSMKIKKSFTVKLLHSMKMNLFKVPSVIKDVFFKTSLGFQVFVILVIIFFWGFITMFVVLDNEDLISIYSIGVISIGIPTVFLLFKKIAYLNRLIITTEKMVEGKLLEPIPVKGNSAIAKHAANLNQLRVGFKASITEQAKSERLKTELITNVSHDLRTPLTSIITYTDLLKNPKLAEEVRSQYVKILERKSHRMKTLIEDLFEVSKMASGSLELHKQEVDLTQLLQQVLGEHQDEMSESNTEFRINTPAEPIMANVDGQRWWRVLDNLIVNAMKYSLQGTRVYVSLKHENGQAEFVIKNVTKYELGENINELLERFKRADTSRHTEGSGLGLAIAQSIVDLHGGLLKIDLDGDLFKVTVQIQASTTYWNKD</sequence>
<dbReference type="SUPFAM" id="SSF55874">
    <property type="entry name" value="ATPase domain of HSP90 chaperone/DNA topoisomerase II/histidine kinase"/>
    <property type="match status" value="1"/>
</dbReference>
<evidence type="ECO:0000256" key="8">
    <source>
        <dbReference type="ARBA" id="ARBA00022741"/>
    </source>
</evidence>
<evidence type="ECO:0000259" key="15">
    <source>
        <dbReference type="PROSITE" id="PS50109"/>
    </source>
</evidence>
<keyword evidence="7 14" id="KW-0812">Transmembrane</keyword>
<dbReference type="Pfam" id="PF00512">
    <property type="entry name" value="HisKA"/>
    <property type="match status" value="1"/>
</dbReference>
<keyword evidence="12" id="KW-0902">Two-component regulatory system</keyword>
<dbReference type="SUPFAM" id="SSF47384">
    <property type="entry name" value="Homodimeric domain of signal transducing histidine kinase"/>
    <property type="match status" value="1"/>
</dbReference>
<dbReference type="Proteomes" id="UP001231941">
    <property type="component" value="Unassembled WGS sequence"/>
</dbReference>
<organism evidence="16 17">
    <name type="scientific">Chengkuizengella axinellae</name>
    <dbReference type="NCBI Taxonomy" id="3064388"/>
    <lineage>
        <taxon>Bacteria</taxon>
        <taxon>Bacillati</taxon>
        <taxon>Bacillota</taxon>
        <taxon>Bacilli</taxon>
        <taxon>Bacillales</taxon>
        <taxon>Paenibacillaceae</taxon>
        <taxon>Chengkuizengella</taxon>
    </lineage>
</organism>
<feature type="transmembrane region" description="Helical" evidence="14">
    <location>
        <begin position="351"/>
        <end position="372"/>
    </location>
</feature>
<evidence type="ECO:0000256" key="3">
    <source>
        <dbReference type="ARBA" id="ARBA00012438"/>
    </source>
</evidence>
<dbReference type="InterPro" id="IPR036890">
    <property type="entry name" value="HATPase_C_sf"/>
</dbReference>
<evidence type="ECO:0000256" key="1">
    <source>
        <dbReference type="ARBA" id="ARBA00000085"/>
    </source>
</evidence>
<dbReference type="EMBL" id="JAVAMP010000001">
    <property type="protein sequence ID" value="MDP5272598.1"/>
    <property type="molecule type" value="Genomic_DNA"/>
</dbReference>
<evidence type="ECO:0000313" key="17">
    <source>
        <dbReference type="Proteomes" id="UP001231941"/>
    </source>
</evidence>
<keyword evidence="5" id="KW-0597">Phosphoprotein</keyword>
<dbReference type="Pfam" id="PF02518">
    <property type="entry name" value="HATPase_c"/>
    <property type="match status" value="1"/>
</dbReference>
<dbReference type="Gene3D" id="1.10.287.130">
    <property type="match status" value="1"/>
</dbReference>
<keyword evidence="11 14" id="KW-1133">Transmembrane helix</keyword>
<dbReference type="PROSITE" id="PS50109">
    <property type="entry name" value="HIS_KIN"/>
    <property type="match status" value="1"/>
</dbReference>
<keyword evidence="4" id="KW-1003">Cell membrane</keyword>
<dbReference type="PANTHER" id="PTHR45528:SF1">
    <property type="entry name" value="SENSOR HISTIDINE KINASE CPXA"/>
    <property type="match status" value="1"/>
</dbReference>
<dbReference type="InterPro" id="IPR005467">
    <property type="entry name" value="His_kinase_dom"/>
</dbReference>
<keyword evidence="13 14" id="KW-0472">Membrane</keyword>
<evidence type="ECO:0000256" key="12">
    <source>
        <dbReference type="ARBA" id="ARBA00023012"/>
    </source>
</evidence>
<evidence type="ECO:0000256" key="11">
    <source>
        <dbReference type="ARBA" id="ARBA00022989"/>
    </source>
</evidence>
<gene>
    <name evidence="16" type="ORF">Q5Y73_00605</name>
</gene>
<dbReference type="InterPro" id="IPR003661">
    <property type="entry name" value="HisK_dim/P_dom"/>
</dbReference>
<proteinExistence type="predicted"/>
<comment type="subcellular location">
    <subcellularLocation>
        <location evidence="2">Cell membrane</location>
        <topology evidence="2">Multi-pass membrane protein</topology>
    </subcellularLocation>
</comment>
<dbReference type="CDD" id="cd00082">
    <property type="entry name" value="HisKA"/>
    <property type="match status" value="1"/>
</dbReference>
<evidence type="ECO:0000256" key="10">
    <source>
        <dbReference type="ARBA" id="ARBA00022840"/>
    </source>
</evidence>
<comment type="catalytic activity">
    <reaction evidence="1">
        <text>ATP + protein L-histidine = ADP + protein N-phospho-L-histidine.</text>
        <dbReference type="EC" id="2.7.13.3"/>
    </reaction>
</comment>
<evidence type="ECO:0000313" key="16">
    <source>
        <dbReference type="EMBL" id="MDP5272598.1"/>
    </source>
</evidence>
<dbReference type="SMART" id="SM00387">
    <property type="entry name" value="HATPase_c"/>
    <property type="match status" value="1"/>
</dbReference>
<protein>
    <recommendedName>
        <fullName evidence="3">histidine kinase</fullName>
        <ecNumber evidence="3">2.7.13.3</ecNumber>
    </recommendedName>
</protein>
<evidence type="ECO:0000256" key="7">
    <source>
        <dbReference type="ARBA" id="ARBA00022692"/>
    </source>
</evidence>
<keyword evidence="17" id="KW-1185">Reference proteome</keyword>
<keyword evidence="10" id="KW-0067">ATP-binding</keyword>
<dbReference type="EC" id="2.7.13.3" evidence="3"/>
<name>A0ABT9ITC8_9BACL</name>
<dbReference type="PANTHER" id="PTHR45528">
    <property type="entry name" value="SENSOR HISTIDINE KINASE CPXA"/>
    <property type="match status" value="1"/>
</dbReference>
<evidence type="ECO:0000256" key="9">
    <source>
        <dbReference type="ARBA" id="ARBA00022777"/>
    </source>
</evidence>
<reference evidence="16 17" key="1">
    <citation type="submission" date="2023-08" db="EMBL/GenBank/DDBJ databases">
        <authorList>
            <person name="Park J.-S."/>
        </authorList>
    </citation>
    <scope>NUCLEOTIDE SEQUENCE [LARGE SCALE GENOMIC DNA]</scope>
    <source>
        <strain evidence="16 17">2205SS18-9</strain>
    </source>
</reference>
<feature type="domain" description="Histidine kinase" evidence="15">
    <location>
        <begin position="532"/>
        <end position="746"/>
    </location>
</feature>
<evidence type="ECO:0000256" key="6">
    <source>
        <dbReference type="ARBA" id="ARBA00022679"/>
    </source>
</evidence>
<keyword evidence="9 16" id="KW-0418">Kinase</keyword>
<comment type="caution">
    <text evidence="16">The sequence shown here is derived from an EMBL/GenBank/DDBJ whole genome shotgun (WGS) entry which is preliminary data.</text>
</comment>
<dbReference type="InterPro" id="IPR036097">
    <property type="entry name" value="HisK_dim/P_sf"/>
</dbReference>
<dbReference type="InterPro" id="IPR050398">
    <property type="entry name" value="HssS/ArlS-like"/>
</dbReference>
<keyword evidence="6" id="KW-0808">Transferase</keyword>
<feature type="transmembrane region" description="Helical" evidence="14">
    <location>
        <begin position="268"/>
        <end position="288"/>
    </location>
</feature>